<feature type="domain" description="CzcB-like barrel-sandwich hybrid" evidence="4">
    <location>
        <begin position="65"/>
        <end position="193"/>
    </location>
</feature>
<dbReference type="GO" id="GO:1990281">
    <property type="term" value="C:efflux pump complex"/>
    <property type="evidence" value="ECO:0007669"/>
    <property type="project" value="TreeGrafter"/>
</dbReference>
<dbReference type="Proteomes" id="UP000076625">
    <property type="component" value="Unassembled WGS sequence"/>
</dbReference>
<keyword evidence="6" id="KW-1185">Reference proteome</keyword>
<comment type="similarity">
    <text evidence="1">Belongs to the membrane fusion protein (MFP) (TC 8.A.1) family.</text>
</comment>
<dbReference type="Gene3D" id="2.40.30.170">
    <property type="match status" value="1"/>
</dbReference>
<proteinExistence type="inferred from homology"/>
<feature type="coiled-coil region" evidence="2">
    <location>
        <begin position="95"/>
        <end position="162"/>
    </location>
</feature>
<dbReference type="InterPro" id="IPR006143">
    <property type="entry name" value="RND_pump_MFP"/>
</dbReference>
<dbReference type="EMBL" id="LQQU01000030">
    <property type="protein sequence ID" value="KZE30038.1"/>
    <property type="molecule type" value="Genomic_DNA"/>
</dbReference>
<evidence type="ECO:0000259" key="4">
    <source>
        <dbReference type="Pfam" id="PF25973"/>
    </source>
</evidence>
<dbReference type="RefSeq" id="WP_066613399.1">
    <property type="nucleotide sequence ID" value="NZ_LQQU01000030.1"/>
</dbReference>
<name>A0A165F1Z8_9NEIS</name>
<evidence type="ECO:0000259" key="3">
    <source>
        <dbReference type="Pfam" id="PF25954"/>
    </source>
</evidence>
<evidence type="ECO:0000313" key="6">
    <source>
        <dbReference type="Proteomes" id="UP000076625"/>
    </source>
</evidence>
<dbReference type="InterPro" id="IPR058647">
    <property type="entry name" value="BSH_CzcB-like"/>
</dbReference>
<dbReference type="SUPFAM" id="SSF111369">
    <property type="entry name" value="HlyD-like secretion proteins"/>
    <property type="match status" value="1"/>
</dbReference>
<dbReference type="PANTHER" id="PTHR30469:SF15">
    <property type="entry name" value="HLYD FAMILY OF SECRETION PROTEINS"/>
    <property type="match status" value="1"/>
</dbReference>
<dbReference type="NCBIfam" id="TIGR01730">
    <property type="entry name" value="RND_mfp"/>
    <property type="match status" value="1"/>
</dbReference>
<dbReference type="AlphaFoldDB" id="A0A165F1Z8"/>
<comment type="caution">
    <text evidence="5">The sequence shown here is derived from an EMBL/GenBank/DDBJ whole genome shotgun (WGS) entry which is preliminary data.</text>
</comment>
<dbReference type="GO" id="GO:0015562">
    <property type="term" value="F:efflux transmembrane transporter activity"/>
    <property type="evidence" value="ECO:0007669"/>
    <property type="project" value="TreeGrafter"/>
</dbReference>
<organism evidence="5 6">
    <name type="scientific">Crenobacter luteus</name>
    <dbReference type="NCBI Taxonomy" id="1452487"/>
    <lineage>
        <taxon>Bacteria</taxon>
        <taxon>Pseudomonadati</taxon>
        <taxon>Pseudomonadota</taxon>
        <taxon>Betaproteobacteria</taxon>
        <taxon>Neisseriales</taxon>
        <taxon>Neisseriaceae</taxon>
        <taxon>Crenobacter</taxon>
    </lineage>
</organism>
<reference evidence="6" key="1">
    <citation type="submission" date="2016-01" db="EMBL/GenBank/DDBJ databases">
        <title>Draft genome of Chromobacterium sp. F49.</title>
        <authorList>
            <person name="Hong K.W."/>
        </authorList>
    </citation>
    <scope>NUCLEOTIDE SEQUENCE [LARGE SCALE GENOMIC DNA]</scope>
    <source>
        <strain evidence="6">CN10</strain>
    </source>
</reference>
<dbReference type="PANTHER" id="PTHR30469">
    <property type="entry name" value="MULTIDRUG RESISTANCE PROTEIN MDTA"/>
    <property type="match status" value="1"/>
</dbReference>
<gene>
    <name evidence="5" type="ORF">AVW16_12970</name>
</gene>
<evidence type="ECO:0000256" key="1">
    <source>
        <dbReference type="ARBA" id="ARBA00009477"/>
    </source>
</evidence>
<accession>A0A165F1Z8</accession>
<dbReference type="Gene3D" id="2.40.420.20">
    <property type="match status" value="1"/>
</dbReference>
<dbReference type="Gene3D" id="2.40.50.100">
    <property type="match status" value="1"/>
</dbReference>
<evidence type="ECO:0000256" key="2">
    <source>
        <dbReference type="SAM" id="Coils"/>
    </source>
</evidence>
<dbReference type="Pfam" id="PF25954">
    <property type="entry name" value="Beta-barrel_RND_2"/>
    <property type="match status" value="1"/>
</dbReference>
<dbReference type="STRING" id="1452487.AVW16_12970"/>
<dbReference type="InterPro" id="IPR058792">
    <property type="entry name" value="Beta-barrel_RND_2"/>
</dbReference>
<protein>
    <submittedName>
        <fullName evidence="5">Uncharacterized protein</fullName>
    </submittedName>
</protein>
<sequence length="353" mass="37330">MRRIFSRRLLLLFAAAVGGVLAWAWWWRGTAVTVEVAHFAPLLETVVSSGRVRAPAETLLGPTQTARVTATPVAEGRAVARGDVLLRLESEEAAAAEAQASANLAAARAARAEAERQLARQRELFAQGFVSRAALDAEGLRAEQARRQADAALAQLSASRSRRGQLTLRAPDDGVLVRRDVDVGDVVAAGRGVLAFVATGAPEIRLDVDERHLARLAPGQAARVAADAYPDAPFDATVARVAAQVDRDRGTVEVALVPRAPPAWLKSGMTVSAELVVARRARALLLPAGALVRHDGAAGVLLLNGRRLVFRRVDADTPRDGRVEIRHGLSGGERVVVAPPGLAPGARAREVSP</sequence>
<dbReference type="Pfam" id="PF25973">
    <property type="entry name" value="BSH_CzcB"/>
    <property type="match status" value="1"/>
</dbReference>
<dbReference type="Gene3D" id="1.10.287.470">
    <property type="entry name" value="Helix hairpin bin"/>
    <property type="match status" value="1"/>
</dbReference>
<keyword evidence="2" id="KW-0175">Coiled coil</keyword>
<feature type="domain" description="CusB-like beta-barrel" evidence="3">
    <location>
        <begin position="205"/>
        <end position="275"/>
    </location>
</feature>
<evidence type="ECO:0000313" key="5">
    <source>
        <dbReference type="EMBL" id="KZE30038.1"/>
    </source>
</evidence>